<evidence type="ECO:0000313" key="1">
    <source>
        <dbReference type="EMBL" id="KAK8078382.1"/>
    </source>
</evidence>
<gene>
    <name evidence="1" type="ORF">PG996_004552</name>
</gene>
<organism evidence="1 2">
    <name type="scientific">Apiospora saccharicola</name>
    <dbReference type="NCBI Taxonomy" id="335842"/>
    <lineage>
        <taxon>Eukaryota</taxon>
        <taxon>Fungi</taxon>
        <taxon>Dikarya</taxon>
        <taxon>Ascomycota</taxon>
        <taxon>Pezizomycotina</taxon>
        <taxon>Sordariomycetes</taxon>
        <taxon>Xylariomycetidae</taxon>
        <taxon>Amphisphaeriales</taxon>
        <taxon>Apiosporaceae</taxon>
        <taxon>Apiospora</taxon>
    </lineage>
</organism>
<accession>A0ABR1W5Q1</accession>
<dbReference type="EMBL" id="JAQQWM010000002">
    <property type="protein sequence ID" value="KAK8078382.1"/>
    <property type="molecule type" value="Genomic_DNA"/>
</dbReference>
<evidence type="ECO:0000313" key="2">
    <source>
        <dbReference type="Proteomes" id="UP001446871"/>
    </source>
</evidence>
<reference evidence="1 2" key="1">
    <citation type="submission" date="2023-01" db="EMBL/GenBank/DDBJ databases">
        <title>Analysis of 21 Apiospora genomes using comparative genomics revels a genus with tremendous synthesis potential of carbohydrate active enzymes and secondary metabolites.</title>
        <authorList>
            <person name="Sorensen T."/>
        </authorList>
    </citation>
    <scope>NUCLEOTIDE SEQUENCE [LARGE SCALE GENOMIC DNA]</scope>
    <source>
        <strain evidence="1 2">CBS 83171</strain>
    </source>
</reference>
<protein>
    <submittedName>
        <fullName evidence="1">Uncharacterized protein</fullName>
    </submittedName>
</protein>
<dbReference type="Proteomes" id="UP001446871">
    <property type="component" value="Unassembled WGS sequence"/>
</dbReference>
<proteinExistence type="predicted"/>
<comment type="caution">
    <text evidence="1">The sequence shown here is derived from an EMBL/GenBank/DDBJ whole genome shotgun (WGS) entry which is preliminary data.</text>
</comment>
<sequence length="219" mass="22559">MELSPLTDGVHVDGIAYGTVRSVANGTAGGSYGRNDGPETVRKNVAEAVKRAGILDDRQPSKNRNITLDKTTIEIRAVLEFRSKPSWGSYLEALRAPWSPATRGVFIPEIVCPETGSSLAGIAVVLFGMTLGSAPDSIPLELPSEVPASVAGAGLGDACKNDEPASGPSDAFAITRDAIEQAMQGVDEHVEVGGGEDDATSVTAADCAILAPSVSPGEK</sequence>
<keyword evidence="2" id="KW-1185">Reference proteome</keyword>
<name>A0ABR1W5Q1_9PEZI</name>